<sequence length="193" mass="21521">MTSSIPSRAHGKKTLIINNMQVDLLPMIQGASRVLEHCCWLAELAQEIELPVALVCHEKLGALPARLRKAAGVCTTFSKCHFNVLDERGIDIFRTATPGNHWIFAGVETHVCILQSALALRARGDLVSVVVDAVASRSVLDHEVALSRMSRHGVELITREMLFFETMAQSERCDYLALSQRFLDGRYLRTYGE</sequence>
<dbReference type="AlphaFoldDB" id="A0A0N0GFA1"/>
<comment type="caution">
    <text evidence="2">The sequence shown here is derived from an EMBL/GenBank/DDBJ whole genome shotgun (WGS) entry which is preliminary data.</text>
</comment>
<dbReference type="SUPFAM" id="SSF52499">
    <property type="entry name" value="Isochorismatase-like hydrolases"/>
    <property type="match status" value="1"/>
</dbReference>
<reference evidence="2 3" key="1">
    <citation type="submission" date="2015-07" db="EMBL/GenBank/DDBJ databases">
        <authorList>
            <person name="Noorani M."/>
        </authorList>
    </citation>
    <scope>NUCLEOTIDE SEQUENCE [LARGE SCALE GENOMIC DNA]</scope>
    <source>
        <strain evidence="2 3">0788_9</strain>
    </source>
</reference>
<gene>
    <name evidence="2" type="ORF">ABJ99_2879</name>
</gene>
<organism evidence="2 3">
    <name type="scientific">Pseudomonas syringae pv. cilantro</name>
    <dbReference type="NCBI Taxonomy" id="81035"/>
    <lineage>
        <taxon>Bacteria</taxon>
        <taxon>Pseudomonadati</taxon>
        <taxon>Pseudomonadota</taxon>
        <taxon>Gammaproteobacteria</taxon>
        <taxon>Pseudomonadales</taxon>
        <taxon>Pseudomonadaceae</taxon>
        <taxon>Pseudomonas</taxon>
        <taxon>Pseudomonas syringae</taxon>
    </lineage>
</organism>
<dbReference type="Pfam" id="PF00857">
    <property type="entry name" value="Isochorismatase"/>
    <property type="match status" value="1"/>
</dbReference>
<dbReference type="InterPro" id="IPR000868">
    <property type="entry name" value="Isochorismatase-like_dom"/>
</dbReference>
<dbReference type="PANTHER" id="PTHR14119:SF3">
    <property type="entry name" value="ISOCHORISMATASE DOMAIN-CONTAINING PROTEIN 2"/>
    <property type="match status" value="1"/>
</dbReference>
<dbReference type="PATRIC" id="fig|81035.3.peg.3083"/>
<reference evidence="2 3" key="2">
    <citation type="submission" date="2015-10" db="EMBL/GenBank/DDBJ databases">
        <title>Comparative genomics and high-throughput reverse genetic screens identify a new phytobacterial MAMP and an Arabidopsis receptor required for immune elicitation.</title>
        <authorList>
            <person name="Mott G.A."/>
            <person name="Thakur S."/>
            <person name="Wang P.W."/>
            <person name="Desveaux D."/>
            <person name="Guttman D.S."/>
        </authorList>
    </citation>
    <scope>NUCLEOTIDE SEQUENCE [LARGE SCALE GENOMIC DNA]</scope>
    <source>
        <strain evidence="2 3">0788_9</strain>
    </source>
</reference>
<evidence type="ECO:0000313" key="2">
    <source>
        <dbReference type="EMBL" id="KPC31509.1"/>
    </source>
</evidence>
<proteinExistence type="predicted"/>
<dbReference type="RefSeq" id="WP_054086121.1">
    <property type="nucleotide sequence ID" value="NZ_LGLN01000039.1"/>
</dbReference>
<dbReference type="InterPro" id="IPR050993">
    <property type="entry name" value="Isochorismatase_domain"/>
</dbReference>
<name>A0A0N0GFA1_PSESX</name>
<evidence type="ECO:0000313" key="3">
    <source>
        <dbReference type="Proteomes" id="UP000037891"/>
    </source>
</evidence>
<accession>A0A0N0GFA1</accession>
<dbReference type="Proteomes" id="UP000037891">
    <property type="component" value="Unassembled WGS sequence"/>
</dbReference>
<dbReference type="InterPro" id="IPR036380">
    <property type="entry name" value="Isochorismatase-like_sf"/>
</dbReference>
<dbReference type="PANTHER" id="PTHR14119">
    <property type="entry name" value="HYDROLASE"/>
    <property type="match status" value="1"/>
</dbReference>
<feature type="domain" description="Isochorismatase-like" evidence="1">
    <location>
        <begin position="15"/>
        <end position="160"/>
    </location>
</feature>
<dbReference type="EMBL" id="LGLN01000039">
    <property type="protein sequence ID" value="KPC31509.1"/>
    <property type="molecule type" value="Genomic_DNA"/>
</dbReference>
<dbReference type="Gene3D" id="3.40.50.850">
    <property type="entry name" value="Isochorismatase-like"/>
    <property type="match status" value="1"/>
</dbReference>
<protein>
    <submittedName>
        <fullName evidence="2">Putative isochorismatase</fullName>
    </submittedName>
</protein>
<evidence type="ECO:0000259" key="1">
    <source>
        <dbReference type="Pfam" id="PF00857"/>
    </source>
</evidence>